<dbReference type="InterPro" id="IPR005162">
    <property type="entry name" value="Retrotrans_gag_dom"/>
</dbReference>
<dbReference type="Pfam" id="PF03732">
    <property type="entry name" value="Retrotrans_gag"/>
    <property type="match status" value="1"/>
</dbReference>
<comment type="caution">
    <text evidence="2">The sequence shown here is derived from an EMBL/GenBank/DDBJ whole genome shotgun (WGS) entry which is preliminary data.</text>
</comment>
<dbReference type="PANTHER" id="PTHR35046:SF9">
    <property type="entry name" value="RNA-DIRECTED DNA POLYMERASE"/>
    <property type="match status" value="1"/>
</dbReference>
<organism evidence="2 3">
    <name type="scientific">Platanthera zijinensis</name>
    <dbReference type="NCBI Taxonomy" id="2320716"/>
    <lineage>
        <taxon>Eukaryota</taxon>
        <taxon>Viridiplantae</taxon>
        <taxon>Streptophyta</taxon>
        <taxon>Embryophyta</taxon>
        <taxon>Tracheophyta</taxon>
        <taxon>Spermatophyta</taxon>
        <taxon>Magnoliopsida</taxon>
        <taxon>Liliopsida</taxon>
        <taxon>Asparagales</taxon>
        <taxon>Orchidaceae</taxon>
        <taxon>Orchidoideae</taxon>
        <taxon>Orchideae</taxon>
        <taxon>Orchidinae</taxon>
        <taxon>Platanthera</taxon>
    </lineage>
</organism>
<reference evidence="2 3" key="1">
    <citation type="journal article" date="2022" name="Nat. Plants">
        <title>Genomes of leafy and leafless Platanthera orchids illuminate the evolution of mycoheterotrophy.</title>
        <authorList>
            <person name="Li M.H."/>
            <person name="Liu K.W."/>
            <person name="Li Z."/>
            <person name="Lu H.C."/>
            <person name="Ye Q.L."/>
            <person name="Zhang D."/>
            <person name="Wang J.Y."/>
            <person name="Li Y.F."/>
            <person name="Zhong Z.M."/>
            <person name="Liu X."/>
            <person name="Yu X."/>
            <person name="Liu D.K."/>
            <person name="Tu X.D."/>
            <person name="Liu B."/>
            <person name="Hao Y."/>
            <person name="Liao X.Y."/>
            <person name="Jiang Y.T."/>
            <person name="Sun W.H."/>
            <person name="Chen J."/>
            <person name="Chen Y.Q."/>
            <person name="Ai Y."/>
            <person name="Zhai J.W."/>
            <person name="Wu S.S."/>
            <person name="Zhou Z."/>
            <person name="Hsiao Y.Y."/>
            <person name="Wu W.L."/>
            <person name="Chen Y.Y."/>
            <person name="Lin Y.F."/>
            <person name="Hsu J.L."/>
            <person name="Li C.Y."/>
            <person name="Wang Z.W."/>
            <person name="Zhao X."/>
            <person name="Zhong W.Y."/>
            <person name="Ma X.K."/>
            <person name="Ma L."/>
            <person name="Huang J."/>
            <person name="Chen G.Z."/>
            <person name="Huang M.Z."/>
            <person name="Huang L."/>
            <person name="Peng D.H."/>
            <person name="Luo Y.B."/>
            <person name="Zou S.Q."/>
            <person name="Chen S.P."/>
            <person name="Lan S."/>
            <person name="Tsai W.C."/>
            <person name="Van de Peer Y."/>
            <person name="Liu Z.J."/>
        </authorList>
    </citation>
    <scope>NUCLEOTIDE SEQUENCE [LARGE SCALE GENOMIC DNA]</scope>
    <source>
        <strain evidence="2">Lor287</strain>
    </source>
</reference>
<name>A0AAP0FTD3_9ASPA</name>
<sequence>MVPSVTIFTLLLFPTVGETYARNLIVGISLELRFAGQGKWRRLLGPPLRSLLFGLRLDLFYFSFFLVLNGASQRSDQWRFLNCLFSDPYAAFSDPFIVAGRSNCASASDSFQLYDAKKKVAEMSGRDVRDVRVVISPYRICPLGAHIDHQGETQQRALAETVSRYFWFVFLHPKVPRTSQACLQPRVVAGALPLTSVQEVVLAGVEGWPDADLCEGGKERIFLLALTGRQVAWTFRYAVVKSISLSVMSRYHHLSPPTRSHRALSVKSSHYYDDYSRSQHTTFRDRVDPPTRPHYPRDDQYDDCRRSYPCTRVDRVDPSTKLSYLKDDYYEDCLFEIDLESQFCTVALSFDSSSSPESSSYWLMDMKYYLDHFELFGEHRIKFAKFRLLDLAMAYWASIERTCERDLLRCITSWVDMERTLCQRYLSTSYQSRLLDQLFSLRQESISVAEYKDCFDELVVKSDIREDPTMSIPQFRSGLRSDIRTKVAYHSSKSLEQTYRLAICYEQSLRSARAGR</sequence>
<gene>
    <name evidence="2" type="primary">GALAK</name>
    <name evidence="2" type="ORF">KSP39_PZI023997</name>
</gene>
<evidence type="ECO:0000313" key="3">
    <source>
        <dbReference type="Proteomes" id="UP001418222"/>
    </source>
</evidence>
<protein>
    <submittedName>
        <fullName evidence="2">Galacturonokinase</fullName>
    </submittedName>
</protein>
<accession>A0AAP0FTD3</accession>
<evidence type="ECO:0000259" key="1">
    <source>
        <dbReference type="Pfam" id="PF03732"/>
    </source>
</evidence>
<keyword evidence="3" id="KW-1185">Reference proteome</keyword>
<feature type="domain" description="Retrotransposon gag" evidence="1">
    <location>
        <begin position="382"/>
        <end position="480"/>
    </location>
</feature>
<dbReference type="AlphaFoldDB" id="A0AAP0FTD3"/>
<evidence type="ECO:0000313" key="2">
    <source>
        <dbReference type="EMBL" id="KAK8914057.1"/>
    </source>
</evidence>
<dbReference type="PANTHER" id="PTHR35046">
    <property type="entry name" value="ZINC KNUCKLE (CCHC-TYPE) FAMILY PROTEIN"/>
    <property type="match status" value="1"/>
</dbReference>
<dbReference type="Proteomes" id="UP001418222">
    <property type="component" value="Unassembled WGS sequence"/>
</dbReference>
<dbReference type="EMBL" id="JBBWWQ010000021">
    <property type="protein sequence ID" value="KAK8914057.1"/>
    <property type="molecule type" value="Genomic_DNA"/>
</dbReference>
<proteinExistence type="predicted"/>